<feature type="compositionally biased region" description="Basic residues" evidence="1">
    <location>
        <begin position="73"/>
        <end position="89"/>
    </location>
</feature>
<protein>
    <recommendedName>
        <fullName evidence="4">Argonaute complex, subunit Arb1</fullName>
    </recommendedName>
</protein>
<feature type="region of interest" description="Disordered" evidence="1">
    <location>
        <begin position="1"/>
        <end position="102"/>
    </location>
</feature>
<dbReference type="OrthoDB" id="435402at2759"/>
<proteinExistence type="predicted"/>
<reference evidence="2 3" key="1">
    <citation type="submission" date="2016-12" db="EMBL/GenBank/DDBJ databases">
        <title>The genomes of Aspergillus section Nigri reveals drivers in fungal speciation.</title>
        <authorList>
            <consortium name="DOE Joint Genome Institute"/>
            <person name="Vesth T.C."/>
            <person name="Nybo J."/>
            <person name="Theobald S."/>
            <person name="Brandl J."/>
            <person name="Frisvad J.C."/>
            <person name="Nielsen K.F."/>
            <person name="Lyhne E.K."/>
            <person name="Kogle M.E."/>
            <person name="Kuo A."/>
            <person name="Riley R."/>
            <person name="Clum A."/>
            <person name="Nolan M."/>
            <person name="Lipzen A."/>
            <person name="Salamov A."/>
            <person name="Henrissat B."/>
            <person name="Wiebenga A."/>
            <person name="De Vries R.P."/>
            <person name="Grigoriev I.V."/>
            <person name="Mortensen U.H."/>
            <person name="Andersen M.R."/>
            <person name="Baker S.E."/>
        </authorList>
    </citation>
    <scope>NUCLEOTIDE SEQUENCE [LARGE SCALE GENOMIC DNA]</scope>
    <source>
        <strain evidence="2 3">CBS 117.55</strain>
    </source>
</reference>
<dbReference type="Pfam" id="PF09692">
    <property type="entry name" value="Arb1"/>
    <property type="match status" value="1"/>
</dbReference>
<dbReference type="GO" id="GO:0031047">
    <property type="term" value="P:regulatory ncRNA-mediated gene silencing"/>
    <property type="evidence" value="ECO:0007669"/>
    <property type="project" value="InterPro"/>
</dbReference>
<dbReference type="InterPro" id="IPR018606">
    <property type="entry name" value="Arb1"/>
</dbReference>
<feature type="region of interest" description="Disordered" evidence="1">
    <location>
        <begin position="470"/>
        <end position="500"/>
    </location>
</feature>
<evidence type="ECO:0000313" key="2">
    <source>
        <dbReference type="EMBL" id="PWY84887.1"/>
    </source>
</evidence>
<feature type="compositionally biased region" description="Basic and acidic residues" evidence="1">
    <location>
        <begin position="480"/>
        <end position="490"/>
    </location>
</feature>
<name>A0A317WI91_9EURO</name>
<dbReference type="GeneID" id="37063275"/>
<dbReference type="VEuPathDB" id="FungiDB:BO70DRAFT_334877"/>
<dbReference type="AlphaFoldDB" id="A0A317WI91"/>
<dbReference type="STRING" id="1448321.A0A317WI91"/>
<organism evidence="2 3">
    <name type="scientific">Aspergillus heteromorphus CBS 117.55</name>
    <dbReference type="NCBI Taxonomy" id="1448321"/>
    <lineage>
        <taxon>Eukaryota</taxon>
        <taxon>Fungi</taxon>
        <taxon>Dikarya</taxon>
        <taxon>Ascomycota</taxon>
        <taxon>Pezizomycotina</taxon>
        <taxon>Eurotiomycetes</taxon>
        <taxon>Eurotiomycetidae</taxon>
        <taxon>Eurotiales</taxon>
        <taxon>Aspergillaceae</taxon>
        <taxon>Aspergillus</taxon>
        <taxon>Aspergillus subgen. Circumdati</taxon>
    </lineage>
</organism>
<evidence type="ECO:0000256" key="1">
    <source>
        <dbReference type="SAM" id="MobiDB-lite"/>
    </source>
</evidence>
<comment type="caution">
    <text evidence="2">The sequence shown here is derived from an EMBL/GenBank/DDBJ whole genome shotgun (WGS) entry which is preliminary data.</text>
</comment>
<gene>
    <name evidence="2" type="ORF">BO70DRAFT_334877</name>
</gene>
<sequence length="500" mass="56240">MADSQDAPATNEDISVRLAKQVTFADTEPEEKPNPPPADQPDSDTSGSTKPPRPKKEEEEDAPVPLEWVEGQKKKKKSKPRPKSKRGKNKPTGFEDWFGDAPMTPDEFEVEKELYDISRSPLCRMEDALLRYQKKRRIESDRREVFLKYLAYGGVDVSQNMFGGMDARDLKALDSEQILQARTQARMRKDLSHLTIDFDAVARGFLTSFFPYYFNPDTEAAVKLATVTIRNFLSYLLYHDVCPEYKENIDQARKSCDIAAKELWKNQQLMAKGPGNFNTACSTLFAGVLFDSNMGESDWENPLDDSPRMTNEVARKVVKFALAGAGSDTQARQFQEMANQHSLKATRVEDIGGFEITAVHPPDAVDCEFYKRNAPDLVPVGRLLAKSYRDPGQPEFDLSPEESLAGQPVLEFQFFLEGSLLQYCYPGMKVISPVWRMNAGFDYFEDVFRVYGSIYTVLANDLMLGWKEPKDMTTGSSAGESDKKNEKADDGDGSDSSVTL</sequence>
<dbReference type="GO" id="GO:0033167">
    <property type="term" value="C:ARC complex"/>
    <property type="evidence" value="ECO:0007669"/>
    <property type="project" value="InterPro"/>
</dbReference>
<evidence type="ECO:0008006" key="4">
    <source>
        <dbReference type="Google" id="ProtNLM"/>
    </source>
</evidence>
<accession>A0A317WI91</accession>
<dbReference type="EMBL" id="MSFL01000009">
    <property type="protein sequence ID" value="PWY84887.1"/>
    <property type="molecule type" value="Genomic_DNA"/>
</dbReference>
<dbReference type="RefSeq" id="XP_025400229.1">
    <property type="nucleotide sequence ID" value="XM_025541038.1"/>
</dbReference>
<evidence type="ECO:0000313" key="3">
    <source>
        <dbReference type="Proteomes" id="UP000247233"/>
    </source>
</evidence>
<keyword evidence="3" id="KW-1185">Reference proteome</keyword>
<dbReference type="Proteomes" id="UP000247233">
    <property type="component" value="Unassembled WGS sequence"/>
</dbReference>